<evidence type="ECO:0000256" key="4">
    <source>
        <dbReference type="PROSITE-ProRule" id="PRU00228"/>
    </source>
</evidence>
<dbReference type="Proteomes" id="UP000807306">
    <property type="component" value="Unassembled WGS sequence"/>
</dbReference>
<dbReference type="PROSITE" id="PS50135">
    <property type="entry name" value="ZF_ZZ_2"/>
    <property type="match status" value="1"/>
</dbReference>
<dbReference type="AlphaFoldDB" id="A0A9P6ELV2"/>
<dbReference type="SMART" id="SM00291">
    <property type="entry name" value="ZnF_ZZ"/>
    <property type="match status" value="1"/>
</dbReference>
<dbReference type="InterPro" id="IPR052260">
    <property type="entry name" value="Autophagy_Rcpt_SigReg"/>
</dbReference>
<accession>A0A9P6ELV2</accession>
<evidence type="ECO:0000313" key="8">
    <source>
        <dbReference type="Proteomes" id="UP000807306"/>
    </source>
</evidence>
<keyword evidence="1" id="KW-0479">Metal-binding</keyword>
<protein>
    <recommendedName>
        <fullName evidence="6">ZZ-type domain-containing protein</fullName>
    </recommendedName>
</protein>
<organism evidence="7 8">
    <name type="scientific">Crepidotus variabilis</name>
    <dbReference type="NCBI Taxonomy" id="179855"/>
    <lineage>
        <taxon>Eukaryota</taxon>
        <taxon>Fungi</taxon>
        <taxon>Dikarya</taxon>
        <taxon>Basidiomycota</taxon>
        <taxon>Agaricomycotina</taxon>
        <taxon>Agaricomycetes</taxon>
        <taxon>Agaricomycetidae</taxon>
        <taxon>Agaricales</taxon>
        <taxon>Agaricineae</taxon>
        <taxon>Crepidotaceae</taxon>
        <taxon>Crepidotus</taxon>
    </lineage>
</organism>
<keyword evidence="3" id="KW-0862">Zinc</keyword>
<dbReference type="CDD" id="cd02340">
    <property type="entry name" value="ZZ_NBR1_like"/>
    <property type="match status" value="1"/>
</dbReference>
<dbReference type="OrthoDB" id="661148at2759"/>
<dbReference type="PANTHER" id="PTHR15090:SF8">
    <property type="entry name" value="ZZ-TYPE ZINC FINGER-CONTAINING PROTEIN"/>
    <property type="match status" value="1"/>
</dbReference>
<evidence type="ECO:0000256" key="2">
    <source>
        <dbReference type="ARBA" id="ARBA00022771"/>
    </source>
</evidence>
<evidence type="ECO:0000256" key="5">
    <source>
        <dbReference type="SAM" id="MobiDB-lite"/>
    </source>
</evidence>
<dbReference type="PANTHER" id="PTHR15090">
    <property type="entry name" value="SEQUESTOSOME 1-RELATED"/>
    <property type="match status" value="1"/>
</dbReference>
<feature type="region of interest" description="Disordered" evidence="5">
    <location>
        <begin position="264"/>
        <end position="313"/>
    </location>
</feature>
<sequence>MATAAAFTYNVKDTSVSTVVPDDDIAHLMYYLNCVTKGVGLDILQDDLIEYQRYNFLSPLRIAVVFKTAVELSPDELIGKLIFRDDEHDLIPRNMNNTFISINTACNIVSIQRDILISGKVQDVSKVMFFTSNWLELHYTKPIERIARAVLGTKHCNHCEGESGLCSCTACPRGAESKCQPLFDALLDAFIQPTRAQPTRAASPKPPPGQHQCNCDGCGKSCFYGTRYKCSTCDDYDLCANCYEARIHSAHPFMQIIAPGSKPNHLPARYKPPVAPTIPTRSPPAPAPPPYTPSPYSGTGRDGSDDSSHKSSSSPFFYNSMSISELRAFLRDHGVSSDGILDKETLCKHVWETHCDSMSMIEVNKFLMDNKISTADCRDIPSRRQKAKDAFAPPSRPLPPPTSVNTSATRFRKDDSVILKGLTRAEMNGKRGTVMSVDQAANRVQVRVFDMDKTFKVKFENIEIEEEDEELE</sequence>
<reference evidence="7" key="1">
    <citation type="submission" date="2020-11" db="EMBL/GenBank/DDBJ databases">
        <authorList>
            <consortium name="DOE Joint Genome Institute"/>
            <person name="Ahrendt S."/>
            <person name="Riley R."/>
            <person name="Andreopoulos W."/>
            <person name="Labutti K."/>
            <person name="Pangilinan J."/>
            <person name="Ruiz-Duenas F.J."/>
            <person name="Barrasa J.M."/>
            <person name="Sanchez-Garcia M."/>
            <person name="Camarero S."/>
            <person name="Miyauchi S."/>
            <person name="Serrano A."/>
            <person name="Linde D."/>
            <person name="Babiker R."/>
            <person name="Drula E."/>
            <person name="Ayuso-Fernandez I."/>
            <person name="Pacheco R."/>
            <person name="Padilla G."/>
            <person name="Ferreira P."/>
            <person name="Barriuso J."/>
            <person name="Kellner H."/>
            <person name="Castanera R."/>
            <person name="Alfaro M."/>
            <person name="Ramirez L."/>
            <person name="Pisabarro A.G."/>
            <person name="Kuo A."/>
            <person name="Tritt A."/>
            <person name="Lipzen A."/>
            <person name="He G."/>
            <person name="Yan M."/>
            <person name="Ng V."/>
            <person name="Cullen D."/>
            <person name="Martin F."/>
            <person name="Rosso M.-N."/>
            <person name="Henrissat B."/>
            <person name="Hibbett D."/>
            <person name="Martinez A.T."/>
            <person name="Grigoriev I.V."/>
        </authorList>
    </citation>
    <scope>NUCLEOTIDE SEQUENCE</scope>
    <source>
        <strain evidence="7">CBS 506.95</strain>
    </source>
</reference>
<evidence type="ECO:0000313" key="7">
    <source>
        <dbReference type="EMBL" id="KAF9531442.1"/>
    </source>
</evidence>
<gene>
    <name evidence="7" type="ORF">CPB83DRAFT_849028</name>
</gene>
<dbReference type="Pfam" id="PF00569">
    <property type="entry name" value="ZZ"/>
    <property type="match status" value="1"/>
</dbReference>
<keyword evidence="2 4" id="KW-0863">Zinc-finger</keyword>
<feature type="compositionally biased region" description="Pro residues" evidence="5">
    <location>
        <begin position="273"/>
        <end position="293"/>
    </location>
</feature>
<feature type="domain" description="ZZ-type" evidence="6">
    <location>
        <begin position="210"/>
        <end position="261"/>
    </location>
</feature>
<dbReference type="EMBL" id="MU157835">
    <property type="protein sequence ID" value="KAF9531442.1"/>
    <property type="molecule type" value="Genomic_DNA"/>
</dbReference>
<comment type="caution">
    <text evidence="7">The sequence shown here is derived from an EMBL/GenBank/DDBJ whole genome shotgun (WGS) entry which is preliminary data.</text>
</comment>
<evidence type="ECO:0000256" key="1">
    <source>
        <dbReference type="ARBA" id="ARBA00022723"/>
    </source>
</evidence>
<dbReference type="PROSITE" id="PS01357">
    <property type="entry name" value="ZF_ZZ_1"/>
    <property type="match status" value="1"/>
</dbReference>
<name>A0A9P6ELV2_9AGAR</name>
<dbReference type="GO" id="GO:0008270">
    <property type="term" value="F:zinc ion binding"/>
    <property type="evidence" value="ECO:0007669"/>
    <property type="project" value="UniProtKB-KW"/>
</dbReference>
<dbReference type="InterPro" id="IPR000433">
    <property type="entry name" value="Znf_ZZ"/>
</dbReference>
<evidence type="ECO:0000259" key="6">
    <source>
        <dbReference type="PROSITE" id="PS50135"/>
    </source>
</evidence>
<evidence type="ECO:0000256" key="3">
    <source>
        <dbReference type="ARBA" id="ARBA00022833"/>
    </source>
</evidence>
<dbReference type="Gene3D" id="3.30.60.90">
    <property type="match status" value="1"/>
</dbReference>
<proteinExistence type="predicted"/>
<dbReference type="InterPro" id="IPR043145">
    <property type="entry name" value="Znf_ZZ_sf"/>
</dbReference>
<keyword evidence="8" id="KW-1185">Reference proteome</keyword>
<dbReference type="SUPFAM" id="SSF57850">
    <property type="entry name" value="RING/U-box"/>
    <property type="match status" value="1"/>
</dbReference>